<dbReference type="Proteomes" id="UP000740926">
    <property type="component" value="Unassembled WGS sequence"/>
</dbReference>
<accession>A0A9P6XQ37</accession>
<dbReference type="AlphaFoldDB" id="A0A9P6XQ37"/>
<feature type="region of interest" description="Disordered" evidence="1">
    <location>
        <begin position="1"/>
        <end position="102"/>
    </location>
</feature>
<gene>
    <name evidence="2" type="ORF">G6F50_017783</name>
</gene>
<sequence>MQERGAALAPAEGAGSHDRSGRWAGIPPTMHSTRRAGERSPGTPGTIRRRGTRPTPLNSQAKGQRERHRSSSSRHCAGSGGGRAWPAPPRPEPAPCCCPSST</sequence>
<evidence type="ECO:0000256" key="1">
    <source>
        <dbReference type="SAM" id="MobiDB-lite"/>
    </source>
</evidence>
<organism evidence="2 3">
    <name type="scientific">Rhizopus delemar</name>
    <dbReference type="NCBI Taxonomy" id="936053"/>
    <lineage>
        <taxon>Eukaryota</taxon>
        <taxon>Fungi</taxon>
        <taxon>Fungi incertae sedis</taxon>
        <taxon>Mucoromycota</taxon>
        <taxon>Mucoromycotina</taxon>
        <taxon>Mucoromycetes</taxon>
        <taxon>Mucorales</taxon>
        <taxon>Mucorineae</taxon>
        <taxon>Rhizopodaceae</taxon>
        <taxon>Rhizopus</taxon>
    </lineage>
</organism>
<comment type="caution">
    <text evidence="2">The sequence shown here is derived from an EMBL/GenBank/DDBJ whole genome shotgun (WGS) entry which is preliminary data.</text>
</comment>
<proteinExistence type="predicted"/>
<dbReference type="EMBL" id="JAANIU010014144">
    <property type="protein sequence ID" value="KAG1529751.1"/>
    <property type="molecule type" value="Genomic_DNA"/>
</dbReference>
<protein>
    <submittedName>
        <fullName evidence="2">Uncharacterized protein</fullName>
    </submittedName>
</protein>
<evidence type="ECO:0000313" key="2">
    <source>
        <dbReference type="EMBL" id="KAG1529751.1"/>
    </source>
</evidence>
<name>A0A9P6XQ37_9FUNG</name>
<evidence type="ECO:0000313" key="3">
    <source>
        <dbReference type="Proteomes" id="UP000740926"/>
    </source>
</evidence>
<keyword evidence="3" id="KW-1185">Reference proteome</keyword>
<reference evidence="2 3" key="1">
    <citation type="journal article" date="2020" name="Microb. Genom.">
        <title>Genetic diversity of clinical and environmental Mucorales isolates obtained from an investigation of mucormycosis cases among solid organ transplant recipients.</title>
        <authorList>
            <person name="Nguyen M.H."/>
            <person name="Kaul D."/>
            <person name="Muto C."/>
            <person name="Cheng S.J."/>
            <person name="Richter R.A."/>
            <person name="Bruno V.M."/>
            <person name="Liu G."/>
            <person name="Beyhan S."/>
            <person name="Sundermann A.J."/>
            <person name="Mounaud S."/>
            <person name="Pasculle A.W."/>
            <person name="Nierman W.C."/>
            <person name="Driscoll E."/>
            <person name="Cumbie R."/>
            <person name="Clancy C.J."/>
            <person name="Dupont C.L."/>
        </authorList>
    </citation>
    <scope>NUCLEOTIDE SEQUENCE [LARGE SCALE GENOMIC DNA]</scope>
    <source>
        <strain evidence="2 3">GL24</strain>
    </source>
</reference>